<dbReference type="InterPro" id="IPR036732">
    <property type="entry name" value="AFP_Neu5c_C_sf"/>
</dbReference>
<gene>
    <name evidence="2" type="ORF">S01H1_06579</name>
</gene>
<feature type="domain" description="AFP-like" evidence="1">
    <location>
        <begin position="282"/>
        <end position="337"/>
    </location>
</feature>
<dbReference type="NCBIfam" id="TIGR03586">
    <property type="entry name" value="PseI"/>
    <property type="match status" value="1"/>
</dbReference>
<dbReference type="InterPro" id="IPR051690">
    <property type="entry name" value="PseI-like"/>
</dbReference>
<dbReference type="EMBL" id="BARS01003394">
    <property type="protein sequence ID" value="GAF82183.1"/>
    <property type="molecule type" value="Genomic_DNA"/>
</dbReference>
<evidence type="ECO:0000313" key="2">
    <source>
        <dbReference type="EMBL" id="GAF82183.1"/>
    </source>
</evidence>
<dbReference type="InterPro" id="IPR013785">
    <property type="entry name" value="Aldolase_TIM"/>
</dbReference>
<dbReference type="InterPro" id="IPR013974">
    <property type="entry name" value="SAF"/>
</dbReference>
<dbReference type="Gene3D" id="3.20.20.70">
    <property type="entry name" value="Aldolase class I"/>
    <property type="match status" value="1"/>
</dbReference>
<protein>
    <recommendedName>
        <fullName evidence="1">AFP-like domain-containing protein</fullName>
    </recommendedName>
</protein>
<dbReference type="InterPro" id="IPR020030">
    <property type="entry name" value="Pseudaminic_synth_PseI"/>
</dbReference>
<dbReference type="PROSITE" id="PS50844">
    <property type="entry name" value="AFP_LIKE"/>
    <property type="match status" value="1"/>
</dbReference>
<dbReference type="InterPro" id="IPR006190">
    <property type="entry name" value="SAF_AFP_Neu5Ac"/>
</dbReference>
<sequence length="337" mass="38107">FNENSHCLIVAEVSANHGQNFNRAVSLIKKAKEVGVDAVKFQTYTPDTLTIDVNNKYFKIGHPKWRRQTLYELYKKAYTPWKWFKKLKKVADDLGIVFFSAAFDKTAVDFLEELAVPMHKIASFELVDLPLIEYIAKTKKPLILSTGMATLPEIKEAVNTAKKAGAKDIILLKCVSSYPAKPEEMNLRTIPDLERKFSVPVGLSDHTLGVGVSIAAVSLGAKVIEKHFTLSRKIETPDSFFSIEPRELKELVENVRIAESALGEVHYGLTKEEKKSKIFRRSLFAIKNIKKGEFFTEDNVKSIRPACGMKPKYLDKVLGKKARKNIKIGTPMKWNFL</sequence>
<dbReference type="GO" id="GO:0047444">
    <property type="term" value="F:N-acylneuraminate-9-phosphate synthase activity"/>
    <property type="evidence" value="ECO:0007669"/>
    <property type="project" value="TreeGrafter"/>
</dbReference>
<reference evidence="2" key="1">
    <citation type="journal article" date="2014" name="Front. Microbiol.">
        <title>High frequency of phylogenetically diverse reductive dehalogenase-homologous genes in deep subseafloor sedimentary metagenomes.</title>
        <authorList>
            <person name="Kawai M."/>
            <person name="Futagami T."/>
            <person name="Toyoda A."/>
            <person name="Takaki Y."/>
            <person name="Nishi S."/>
            <person name="Hori S."/>
            <person name="Arai W."/>
            <person name="Tsubouchi T."/>
            <person name="Morono Y."/>
            <person name="Uchiyama I."/>
            <person name="Ito T."/>
            <person name="Fujiyama A."/>
            <person name="Inagaki F."/>
            <person name="Takami H."/>
        </authorList>
    </citation>
    <scope>NUCLEOTIDE SEQUENCE</scope>
    <source>
        <strain evidence="2">Expedition CK06-06</strain>
    </source>
</reference>
<evidence type="ECO:0000259" key="1">
    <source>
        <dbReference type="PROSITE" id="PS50844"/>
    </source>
</evidence>
<feature type="non-terminal residue" evidence="2">
    <location>
        <position position="1"/>
    </location>
</feature>
<comment type="caution">
    <text evidence="2">The sequence shown here is derived from an EMBL/GenBank/DDBJ whole genome shotgun (WGS) entry which is preliminary data.</text>
</comment>
<proteinExistence type="predicted"/>
<accession>X0SM69</accession>
<dbReference type="AlphaFoldDB" id="X0SM69"/>
<dbReference type="InterPro" id="IPR057736">
    <property type="entry name" value="SAF_PseI/NeuA/NeuB"/>
</dbReference>
<name>X0SM69_9ZZZZ</name>
<dbReference type="SUPFAM" id="SSF51569">
    <property type="entry name" value="Aldolase"/>
    <property type="match status" value="1"/>
</dbReference>
<dbReference type="CDD" id="cd11615">
    <property type="entry name" value="SAF_NeuB_like"/>
    <property type="match status" value="1"/>
</dbReference>
<dbReference type="PANTHER" id="PTHR42966:SF2">
    <property type="entry name" value="PSEUDAMINIC ACID SYNTHASE"/>
    <property type="match status" value="1"/>
</dbReference>
<dbReference type="Pfam" id="PF03102">
    <property type="entry name" value="NeuB"/>
    <property type="match status" value="1"/>
</dbReference>
<organism evidence="2">
    <name type="scientific">marine sediment metagenome</name>
    <dbReference type="NCBI Taxonomy" id="412755"/>
    <lineage>
        <taxon>unclassified sequences</taxon>
        <taxon>metagenomes</taxon>
        <taxon>ecological metagenomes</taxon>
    </lineage>
</organism>
<dbReference type="InterPro" id="IPR013132">
    <property type="entry name" value="PseI/NeuA/B-like_N"/>
</dbReference>
<dbReference type="PANTHER" id="PTHR42966">
    <property type="entry name" value="N-ACETYLNEURAMINATE SYNTHASE"/>
    <property type="match status" value="1"/>
</dbReference>
<dbReference type="SUPFAM" id="SSF51269">
    <property type="entry name" value="AFP III-like domain"/>
    <property type="match status" value="1"/>
</dbReference>
<dbReference type="Gene3D" id="3.90.1210.10">
    <property type="entry name" value="Antifreeze-like/N-acetylneuraminic acid synthase C-terminal domain"/>
    <property type="match status" value="1"/>
</dbReference>
<dbReference type="Pfam" id="PF08666">
    <property type="entry name" value="SAF"/>
    <property type="match status" value="1"/>
</dbReference>
<dbReference type="SMART" id="SM00858">
    <property type="entry name" value="SAF"/>
    <property type="match status" value="1"/>
</dbReference>
<dbReference type="GO" id="GO:0016051">
    <property type="term" value="P:carbohydrate biosynthetic process"/>
    <property type="evidence" value="ECO:0007669"/>
    <property type="project" value="InterPro"/>
</dbReference>